<dbReference type="OrthoDB" id="3827115at2"/>
<keyword evidence="2" id="KW-1185">Reference proteome</keyword>
<evidence type="ECO:0000313" key="1">
    <source>
        <dbReference type="EMBL" id="SDD48336.1"/>
    </source>
</evidence>
<dbReference type="EMBL" id="FMZM01000008">
    <property type="protein sequence ID" value="SDD48336.1"/>
    <property type="molecule type" value="Genomic_DNA"/>
</dbReference>
<dbReference type="InterPro" id="IPR025339">
    <property type="entry name" value="DUF4245"/>
</dbReference>
<dbReference type="STRING" id="1045774.SAMN05421872_108183"/>
<dbReference type="AlphaFoldDB" id="A0A1G6V674"/>
<name>A0A1G6V674_9ACTN</name>
<organism evidence="1 2">
    <name type="scientific">Nocardioides lianchengensis</name>
    <dbReference type="NCBI Taxonomy" id="1045774"/>
    <lineage>
        <taxon>Bacteria</taxon>
        <taxon>Bacillati</taxon>
        <taxon>Actinomycetota</taxon>
        <taxon>Actinomycetes</taxon>
        <taxon>Propionibacteriales</taxon>
        <taxon>Nocardioidaceae</taxon>
        <taxon>Nocardioides</taxon>
    </lineage>
</organism>
<sequence length="192" mass="20314">MSESGQPAEKPGRYQRTTGGLIGSMIVAVVAVLGVVIFREVFRDTPEADLQPVDYLPAVAALQDSGRQVAYPPTLPEGWKVTSVVVDRGPRPGWGLGILTDDGRYVGLRQQDESVDDLVADLVDEDATEDGPATVESALGSEWDTFSDEGGDHGFATEVVSGQGEENLLVYGSAPVADQETLIGLLTLDPVS</sequence>
<evidence type="ECO:0008006" key="3">
    <source>
        <dbReference type="Google" id="ProtNLM"/>
    </source>
</evidence>
<protein>
    <recommendedName>
        <fullName evidence="3">DUF4245 domain-containing protein</fullName>
    </recommendedName>
</protein>
<gene>
    <name evidence="1" type="ORF">SAMN05421872_108183</name>
</gene>
<accession>A0A1G6V674</accession>
<evidence type="ECO:0000313" key="2">
    <source>
        <dbReference type="Proteomes" id="UP000199034"/>
    </source>
</evidence>
<reference evidence="1 2" key="1">
    <citation type="submission" date="2016-10" db="EMBL/GenBank/DDBJ databases">
        <authorList>
            <person name="de Groot N.N."/>
        </authorList>
    </citation>
    <scope>NUCLEOTIDE SEQUENCE [LARGE SCALE GENOMIC DNA]</scope>
    <source>
        <strain evidence="1 2">CGMCC 4.6858</strain>
    </source>
</reference>
<dbReference type="Proteomes" id="UP000199034">
    <property type="component" value="Unassembled WGS sequence"/>
</dbReference>
<dbReference type="Pfam" id="PF14030">
    <property type="entry name" value="DUF4245"/>
    <property type="match status" value="1"/>
</dbReference>
<dbReference type="RefSeq" id="WP_090858084.1">
    <property type="nucleotide sequence ID" value="NZ_FMZM01000008.1"/>
</dbReference>
<proteinExistence type="predicted"/>